<dbReference type="Proteomes" id="UP000588112">
    <property type="component" value="Unassembled WGS sequence"/>
</dbReference>
<feature type="domain" description="ABC transmembrane type-2" evidence="7">
    <location>
        <begin position="46"/>
        <end position="272"/>
    </location>
</feature>
<proteinExistence type="inferred from homology"/>
<dbReference type="PROSITE" id="PS51012">
    <property type="entry name" value="ABC_TM2"/>
    <property type="match status" value="1"/>
</dbReference>
<keyword evidence="6" id="KW-1003">Cell membrane</keyword>
<dbReference type="InterPro" id="IPR051784">
    <property type="entry name" value="Nod_factor_ABC_transporter"/>
</dbReference>
<dbReference type="GO" id="GO:0046677">
    <property type="term" value="P:response to antibiotic"/>
    <property type="evidence" value="ECO:0007669"/>
    <property type="project" value="UniProtKB-KW"/>
</dbReference>
<keyword evidence="3 6" id="KW-1133">Transmembrane helix</keyword>
<dbReference type="Pfam" id="PF01061">
    <property type="entry name" value="ABC2_membrane"/>
    <property type="match status" value="1"/>
</dbReference>
<feature type="transmembrane region" description="Helical" evidence="6">
    <location>
        <begin position="134"/>
        <end position="154"/>
    </location>
</feature>
<comment type="caution">
    <text evidence="8">The sequence shown here is derived from an EMBL/GenBank/DDBJ whole genome shotgun (WGS) entry which is preliminary data.</text>
</comment>
<dbReference type="EMBL" id="JACHBR010000001">
    <property type="protein sequence ID" value="MBB5627393.1"/>
    <property type="molecule type" value="Genomic_DNA"/>
</dbReference>
<feature type="transmembrane region" description="Helical" evidence="6">
    <location>
        <begin position="57"/>
        <end position="76"/>
    </location>
</feature>
<dbReference type="InterPro" id="IPR013525">
    <property type="entry name" value="ABC2_TM"/>
</dbReference>
<dbReference type="RefSeq" id="WP_184612005.1">
    <property type="nucleotide sequence ID" value="NZ_BOOS01000036.1"/>
</dbReference>
<feature type="transmembrane region" description="Helical" evidence="6">
    <location>
        <begin position="160"/>
        <end position="181"/>
    </location>
</feature>
<keyword evidence="5" id="KW-0046">Antibiotic resistance</keyword>
<evidence type="ECO:0000313" key="9">
    <source>
        <dbReference type="Proteomes" id="UP000588112"/>
    </source>
</evidence>
<name>A0A7W8Z4P1_9ACTN</name>
<dbReference type="PANTHER" id="PTHR43229:SF2">
    <property type="entry name" value="NODULATION PROTEIN J"/>
    <property type="match status" value="1"/>
</dbReference>
<sequence length="275" mass="29477">MSADVRSDSPAEAGSAVAGAPRVFEWAPVRGVWRRELALYRRYWASTSFASLVEPTIYLLAFGFGFGSVIGAAYGYDYRDFVSTGVVATSVLFISAFGAMFGTFIRRTYQHTYDAVLAAPVDVHELVTAEASWLAAKAAVYGCAPVLVGVGFGLRPSPGVLLVPFVAFLTGLGFGLFGIWVSSIVPSINTFDYVISGVLAPMFLVAGTFFPVDQLPSWAAAVARVNPLYHCVELVRDAVFGRLGAGDLAHAGVLLLFAALMWGLAVWKMRARLID</sequence>
<accession>A0A7W8Z4P1</accession>
<keyword evidence="4 6" id="KW-0472">Membrane</keyword>
<evidence type="ECO:0000256" key="6">
    <source>
        <dbReference type="RuleBase" id="RU361157"/>
    </source>
</evidence>
<dbReference type="GO" id="GO:0140359">
    <property type="term" value="F:ABC-type transporter activity"/>
    <property type="evidence" value="ECO:0007669"/>
    <property type="project" value="InterPro"/>
</dbReference>
<dbReference type="GO" id="GO:0043190">
    <property type="term" value="C:ATP-binding cassette (ABC) transporter complex"/>
    <property type="evidence" value="ECO:0007669"/>
    <property type="project" value="InterPro"/>
</dbReference>
<comment type="similarity">
    <text evidence="6">Belongs to the ABC-2 integral membrane protein family.</text>
</comment>
<keyword evidence="6" id="KW-0813">Transport</keyword>
<evidence type="ECO:0000256" key="5">
    <source>
        <dbReference type="ARBA" id="ARBA00023251"/>
    </source>
</evidence>
<feature type="transmembrane region" description="Helical" evidence="6">
    <location>
        <begin position="248"/>
        <end position="267"/>
    </location>
</feature>
<evidence type="ECO:0000313" key="8">
    <source>
        <dbReference type="EMBL" id="MBB5627393.1"/>
    </source>
</evidence>
<organism evidence="8 9">
    <name type="scientific">Sphaerisporangium krabiense</name>
    <dbReference type="NCBI Taxonomy" id="763782"/>
    <lineage>
        <taxon>Bacteria</taxon>
        <taxon>Bacillati</taxon>
        <taxon>Actinomycetota</taxon>
        <taxon>Actinomycetes</taxon>
        <taxon>Streptosporangiales</taxon>
        <taxon>Streptosporangiaceae</taxon>
        <taxon>Sphaerisporangium</taxon>
    </lineage>
</organism>
<gene>
    <name evidence="8" type="ORF">BJ981_003092</name>
</gene>
<feature type="transmembrane region" description="Helical" evidence="6">
    <location>
        <begin position="193"/>
        <end position="212"/>
    </location>
</feature>
<evidence type="ECO:0000256" key="1">
    <source>
        <dbReference type="ARBA" id="ARBA00004141"/>
    </source>
</evidence>
<keyword evidence="9" id="KW-1185">Reference proteome</keyword>
<protein>
    <recommendedName>
        <fullName evidence="6">Transport permease protein</fullName>
    </recommendedName>
</protein>
<evidence type="ECO:0000259" key="7">
    <source>
        <dbReference type="PROSITE" id="PS51012"/>
    </source>
</evidence>
<keyword evidence="2 6" id="KW-0812">Transmembrane</keyword>
<dbReference type="InterPro" id="IPR047817">
    <property type="entry name" value="ABC2_TM_bact-type"/>
</dbReference>
<dbReference type="PANTHER" id="PTHR43229">
    <property type="entry name" value="NODULATION PROTEIN J"/>
    <property type="match status" value="1"/>
</dbReference>
<reference evidence="8 9" key="1">
    <citation type="submission" date="2020-08" db="EMBL/GenBank/DDBJ databases">
        <title>Sequencing the genomes of 1000 actinobacteria strains.</title>
        <authorList>
            <person name="Klenk H.-P."/>
        </authorList>
    </citation>
    <scope>NUCLEOTIDE SEQUENCE [LARGE SCALE GENOMIC DNA]</scope>
    <source>
        <strain evidence="8 9">DSM 45790</strain>
    </source>
</reference>
<comment type="subcellular location">
    <subcellularLocation>
        <location evidence="6">Cell membrane</location>
        <topology evidence="6">Multi-pass membrane protein</topology>
    </subcellularLocation>
    <subcellularLocation>
        <location evidence="1">Membrane</location>
        <topology evidence="1">Multi-pass membrane protein</topology>
    </subcellularLocation>
</comment>
<dbReference type="PIRSF" id="PIRSF006648">
    <property type="entry name" value="DrrB"/>
    <property type="match status" value="1"/>
</dbReference>
<evidence type="ECO:0000256" key="2">
    <source>
        <dbReference type="ARBA" id="ARBA00022692"/>
    </source>
</evidence>
<evidence type="ECO:0000256" key="4">
    <source>
        <dbReference type="ARBA" id="ARBA00023136"/>
    </source>
</evidence>
<dbReference type="InterPro" id="IPR000412">
    <property type="entry name" value="ABC_2_transport"/>
</dbReference>
<feature type="transmembrane region" description="Helical" evidence="6">
    <location>
        <begin position="82"/>
        <end position="105"/>
    </location>
</feature>
<dbReference type="AlphaFoldDB" id="A0A7W8Z4P1"/>
<evidence type="ECO:0000256" key="3">
    <source>
        <dbReference type="ARBA" id="ARBA00022989"/>
    </source>
</evidence>
<dbReference type="PRINTS" id="PR00164">
    <property type="entry name" value="ABC2TRNSPORT"/>
</dbReference>